<proteinExistence type="predicted"/>
<comment type="caution">
    <text evidence="1">The sequence shown here is derived from an EMBL/GenBank/DDBJ whole genome shotgun (WGS) entry which is preliminary data.</text>
</comment>
<keyword evidence="2" id="KW-1185">Reference proteome</keyword>
<gene>
    <name evidence="1" type="ORF">ODALV1_LOCUS26732</name>
</gene>
<reference evidence="1 2" key="1">
    <citation type="submission" date="2024-08" db="EMBL/GenBank/DDBJ databases">
        <authorList>
            <person name="Cucini C."/>
            <person name="Frati F."/>
        </authorList>
    </citation>
    <scope>NUCLEOTIDE SEQUENCE [LARGE SCALE GENOMIC DNA]</scope>
</reference>
<dbReference type="EMBL" id="CAXLJM020000113">
    <property type="protein sequence ID" value="CAL8137028.1"/>
    <property type="molecule type" value="Genomic_DNA"/>
</dbReference>
<evidence type="ECO:0000313" key="2">
    <source>
        <dbReference type="Proteomes" id="UP001642540"/>
    </source>
</evidence>
<evidence type="ECO:0000313" key="1">
    <source>
        <dbReference type="EMBL" id="CAL8137028.1"/>
    </source>
</evidence>
<name>A0ABP1RVP8_9HEXA</name>
<organism evidence="1 2">
    <name type="scientific">Orchesella dallaii</name>
    <dbReference type="NCBI Taxonomy" id="48710"/>
    <lineage>
        <taxon>Eukaryota</taxon>
        <taxon>Metazoa</taxon>
        <taxon>Ecdysozoa</taxon>
        <taxon>Arthropoda</taxon>
        <taxon>Hexapoda</taxon>
        <taxon>Collembola</taxon>
        <taxon>Entomobryomorpha</taxon>
        <taxon>Entomobryoidea</taxon>
        <taxon>Orchesellidae</taxon>
        <taxon>Orchesellinae</taxon>
        <taxon>Orchesella</taxon>
    </lineage>
</organism>
<dbReference type="SUPFAM" id="SSF52047">
    <property type="entry name" value="RNI-like"/>
    <property type="match status" value="1"/>
</dbReference>
<dbReference type="Proteomes" id="UP001642540">
    <property type="component" value="Unassembled WGS sequence"/>
</dbReference>
<protein>
    <submittedName>
        <fullName evidence="1">Uncharacterized protein</fullName>
    </submittedName>
</protein>
<sequence>MKMCFHTYLRDENYDVVSRRFGTSRCVTSIWIEDYSMTDIPIHNLTFLKNLTVGEGNVHKLAISELLSKATNLTILRVFVDHGQENATINVAARSGNSYPALLSIKVLYVSYSCKQRSSSNSERAWNEILYEKMPNVHRLVVNLYTVMPPVKGFDYFRLASGMPKLRDFTCRIYSRPCGLYFKVPADVQPLNPTILLGLEKLNLTRLEASLIRKDEPVWEVILAKQRDIQELNLSNEFGSKESFSFSLIPPVIHNNKESLRSISLQIDTKKSGDFDMDIFASFPTLRELVIQAWPLPNHGETYSNPSDILNCSKALSEKIEKLSVIGFKLLEEDIINLIKKIPNEHVDFVRICPEYAAEWKSFENRMEEMGIVRHGHSCTEVFTNYLFLKESLSPSNVYIGEILEKFCNYGFEGFLKYDFSRRVKDVTVEHHSLEVVSRFMYSYK</sequence>
<accession>A0ABP1RVP8</accession>